<dbReference type="KEGG" id="ccro:CMC5_058460"/>
<dbReference type="EMBL" id="CP012159">
    <property type="protein sequence ID" value="AKT41640.1"/>
    <property type="molecule type" value="Genomic_DNA"/>
</dbReference>
<evidence type="ECO:0008006" key="5">
    <source>
        <dbReference type="Google" id="ProtNLM"/>
    </source>
</evidence>
<gene>
    <name evidence="3" type="ORF">CMC5_058460</name>
</gene>
<feature type="region of interest" description="Disordered" evidence="1">
    <location>
        <begin position="531"/>
        <end position="555"/>
    </location>
</feature>
<dbReference type="AlphaFoldDB" id="A0A0K1EL86"/>
<feature type="signal peptide" evidence="2">
    <location>
        <begin position="1"/>
        <end position="31"/>
    </location>
</feature>
<name>A0A0K1EL86_CHOCO</name>
<sequence length="595" mass="63532">MRSTSPRTARRAWWTAALSLAAVATATPARGQSNAHHRVHVRGSSQLEAVSWSESNTFVLRGLLLDDAGVPISQAPLTVAPVGKPEAGASLPQASNCSVRLRGATQALRTSSEGYLVETSERGTFCIRGRAELATGGLRLRFAGNSLYDGAERLIQLEVAGTSLSPVTLRFTPAVEEIDLDREQTPIVVALHIERRQPPHFEQSALEQREGLVVHLEDEAGKRLGEAITSGDGRARFDLRTAALPGPGQGELRASFPGTEALVRAVVTQRILRYAQASLSLAHPIEAADAEEGVAIDVSASSSRGPVDGGLIEALRGSEIVGTAMVHNGHARLLAVFSPGPDTTASLSLRYVPSAPWWRAGAPLQVEAPVREPGIVRQICIGALVLAVASWILGGWRRAPKPAEATRNATTPLVPTGRAGVKVVNSEGRTRGWRGVITDAHDGACIAGATIIIVAPTFEGDGVVARASSDQFGAFSLDAEPRQDARLIVDAPHHSTYTQALPSPSTLAISLVTRRRTLLDNLIHWARRRGAPFETSPEPTPGHVRRAANRSKDPDVERWAGWVEEAAFGPKVVDEHLENEIRSAEPGFVAERSKD</sequence>
<evidence type="ECO:0000313" key="4">
    <source>
        <dbReference type="Proteomes" id="UP000067626"/>
    </source>
</evidence>
<protein>
    <recommendedName>
        <fullName evidence="5">Carboxypeptidase regulatory-like domain-containing protein</fullName>
    </recommendedName>
</protein>
<evidence type="ECO:0000256" key="1">
    <source>
        <dbReference type="SAM" id="MobiDB-lite"/>
    </source>
</evidence>
<organism evidence="3 4">
    <name type="scientific">Chondromyces crocatus</name>
    <dbReference type="NCBI Taxonomy" id="52"/>
    <lineage>
        <taxon>Bacteria</taxon>
        <taxon>Pseudomonadati</taxon>
        <taxon>Myxococcota</taxon>
        <taxon>Polyangia</taxon>
        <taxon>Polyangiales</taxon>
        <taxon>Polyangiaceae</taxon>
        <taxon>Chondromyces</taxon>
    </lineage>
</organism>
<reference evidence="3 4" key="1">
    <citation type="submission" date="2015-07" db="EMBL/GenBank/DDBJ databases">
        <title>Genome analysis of myxobacterium Chondromyces crocatus Cm c5 reveals a high potential for natural compound synthesis and the genetic basis for the loss of fruiting body formation.</title>
        <authorList>
            <person name="Zaburannyi N."/>
            <person name="Bunk B."/>
            <person name="Maier J."/>
            <person name="Overmann J."/>
            <person name="Mueller R."/>
        </authorList>
    </citation>
    <scope>NUCLEOTIDE SEQUENCE [LARGE SCALE GENOMIC DNA]</scope>
    <source>
        <strain evidence="3 4">Cm c5</strain>
    </source>
</reference>
<evidence type="ECO:0000256" key="2">
    <source>
        <dbReference type="SAM" id="SignalP"/>
    </source>
</evidence>
<dbReference type="Proteomes" id="UP000067626">
    <property type="component" value="Chromosome"/>
</dbReference>
<accession>A0A0K1EL86</accession>
<keyword evidence="4" id="KW-1185">Reference proteome</keyword>
<proteinExistence type="predicted"/>
<keyword evidence="2" id="KW-0732">Signal</keyword>
<feature type="chain" id="PRO_5005459632" description="Carboxypeptidase regulatory-like domain-containing protein" evidence="2">
    <location>
        <begin position="32"/>
        <end position="595"/>
    </location>
</feature>
<evidence type="ECO:0000313" key="3">
    <source>
        <dbReference type="EMBL" id="AKT41640.1"/>
    </source>
</evidence>
<dbReference type="STRING" id="52.CMC5_058460"/>